<dbReference type="EMBL" id="BLIP01000001">
    <property type="protein sequence ID" value="GFE19790.1"/>
    <property type="molecule type" value="Genomic_DNA"/>
</dbReference>
<comment type="caution">
    <text evidence="1">The sequence shown here is derived from an EMBL/GenBank/DDBJ whole genome shotgun (WGS) entry which is preliminary data.</text>
</comment>
<dbReference type="Proteomes" id="UP000429552">
    <property type="component" value="Unassembled WGS sequence"/>
</dbReference>
<evidence type="ECO:0000313" key="1">
    <source>
        <dbReference type="EMBL" id="GFE19790.1"/>
    </source>
</evidence>
<dbReference type="AlphaFoldDB" id="A0A640T9E0"/>
<evidence type="ECO:0000313" key="2">
    <source>
        <dbReference type="Proteomes" id="UP000429552"/>
    </source>
</evidence>
<organism evidence="1 2">
    <name type="scientific">Streptomyces nigrescens</name>
    <dbReference type="NCBI Taxonomy" id="1920"/>
    <lineage>
        <taxon>Bacteria</taxon>
        <taxon>Bacillati</taxon>
        <taxon>Actinomycetota</taxon>
        <taxon>Actinomycetes</taxon>
        <taxon>Kitasatosporales</taxon>
        <taxon>Streptomycetaceae</taxon>
        <taxon>Streptomyces</taxon>
    </lineage>
</organism>
<sequence length="76" mass="7385">MPPGVVTVICTVPVPAGATAVTWVSETTVKEVAGVAPNRTAVVAARPVPVSVTVVPPAAGPELGVAEVRAGTGAET</sequence>
<reference evidence="1 2" key="1">
    <citation type="submission" date="2019-12" db="EMBL/GenBank/DDBJ databases">
        <title>Whole genome shotgun sequence of Streptomyces libani subsp. libani NBRC 13452.</title>
        <authorList>
            <person name="Ichikawa N."/>
            <person name="Kimura A."/>
            <person name="Kitahashi Y."/>
            <person name="Komaki H."/>
            <person name="Tamura T."/>
        </authorList>
    </citation>
    <scope>NUCLEOTIDE SEQUENCE [LARGE SCALE GENOMIC DNA]</scope>
    <source>
        <strain evidence="1 2">NBRC 13452</strain>
    </source>
</reference>
<proteinExistence type="predicted"/>
<gene>
    <name evidence="1" type="ORF">Sliba_02430</name>
</gene>
<protein>
    <submittedName>
        <fullName evidence="1">Uncharacterized protein</fullName>
    </submittedName>
</protein>
<name>A0A640T9E0_STRNI</name>
<accession>A0A640T9E0</accession>